<dbReference type="InterPro" id="IPR029063">
    <property type="entry name" value="SAM-dependent_MTases_sf"/>
</dbReference>
<name>A0A7C1CC82_9CREN</name>
<evidence type="ECO:0000256" key="4">
    <source>
        <dbReference type="RuleBase" id="RU362026"/>
    </source>
</evidence>
<keyword evidence="3 6" id="KW-0808">Transferase</keyword>
<comment type="catalytic activity">
    <reaction evidence="4">
        <text>a 2'-deoxycytidine in DNA + S-adenosyl-L-methionine = an N(4)-methyl-2'-deoxycytidine in DNA + S-adenosyl-L-homocysteine + H(+)</text>
        <dbReference type="Rhea" id="RHEA:16857"/>
        <dbReference type="Rhea" id="RHEA-COMP:11369"/>
        <dbReference type="Rhea" id="RHEA-COMP:13674"/>
        <dbReference type="ChEBI" id="CHEBI:15378"/>
        <dbReference type="ChEBI" id="CHEBI:57856"/>
        <dbReference type="ChEBI" id="CHEBI:59789"/>
        <dbReference type="ChEBI" id="CHEBI:85452"/>
        <dbReference type="ChEBI" id="CHEBI:137933"/>
        <dbReference type="EC" id="2.1.1.113"/>
    </reaction>
</comment>
<dbReference type="InterPro" id="IPR002052">
    <property type="entry name" value="DNA_methylase_N6_adenine_CS"/>
</dbReference>
<evidence type="ECO:0000259" key="5">
    <source>
        <dbReference type="Pfam" id="PF01555"/>
    </source>
</evidence>
<dbReference type="GO" id="GO:0015667">
    <property type="term" value="F:site-specific DNA-methyltransferase (cytosine-N4-specific) activity"/>
    <property type="evidence" value="ECO:0007669"/>
    <property type="project" value="UniProtKB-EC"/>
</dbReference>
<reference evidence="6" key="1">
    <citation type="journal article" date="2020" name="mSystems">
        <title>Genome- and Community-Level Interaction Insights into Carbon Utilization and Element Cycling Functions of Hydrothermarchaeota in Hydrothermal Sediment.</title>
        <authorList>
            <person name="Zhou Z."/>
            <person name="Liu Y."/>
            <person name="Xu W."/>
            <person name="Pan J."/>
            <person name="Luo Z.H."/>
            <person name="Li M."/>
        </authorList>
    </citation>
    <scope>NUCLEOTIDE SEQUENCE [LARGE SCALE GENOMIC DNA]</scope>
    <source>
        <strain evidence="6">SpSt-116</strain>
    </source>
</reference>
<keyword evidence="4" id="KW-0680">Restriction system</keyword>
<proteinExistence type="inferred from homology"/>
<evidence type="ECO:0000313" key="6">
    <source>
        <dbReference type="EMBL" id="HDP14542.1"/>
    </source>
</evidence>
<dbReference type="GO" id="GO:0008170">
    <property type="term" value="F:N-methyltransferase activity"/>
    <property type="evidence" value="ECO:0007669"/>
    <property type="project" value="InterPro"/>
</dbReference>
<dbReference type="EMBL" id="DSAY01000038">
    <property type="protein sequence ID" value="HDP14542.1"/>
    <property type="molecule type" value="Genomic_DNA"/>
</dbReference>
<comment type="caution">
    <text evidence="6">The sequence shown here is derived from an EMBL/GenBank/DDBJ whole genome shotgun (WGS) entry which is preliminary data.</text>
</comment>
<feature type="domain" description="DNA methylase N-4/N-6" evidence="5">
    <location>
        <begin position="11"/>
        <end position="260"/>
    </location>
</feature>
<dbReference type="Gene3D" id="3.40.50.150">
    <property type="entry name" value="Vaccinia Virus protein VP39"/>
    <property type="match status" value="1"/>
</dbReference>
<keyword evidence="2 4" id="KW-0489">Methyltransferase</keyword>
<evidence type="ECO:0000256" key="1">
    <source>
        <dbReference type="ARBA" id="ARBA00006594"/>
    </source>
</evidence>
<dbReference type="GO" id="GO:0003677">
    <property type="term" value="F:DNA binding"/>
    <property type="evidence" value="ECO:0007669"/>
    <property type="project" value="InterPro"/>
</dbReference>
<dbReference type="GO" id="GO:0009307">
    <property type="term" value="P:DNA restriction-modification system"/>
    <property type="evidence" value="ECO:0007669"/>
    <property type="project" value="UniProtKB-KW"/>
</dbReference>
<gene>
    <name evidence="6" type="ORF">ENN26_02020</name>
</gene>
<dbReference type="EC" id="2.1.1.113" evidence="4"/>
<evidence type="ECO:0000256" key="3">
    <source>
        <dbReference type="ARBA" id="ARBA00022679"/>
    </source>
</evidence>
<keyword evidence="4" id="KW-0949">S-adenosyl-L-methionine</keyword>
<dbReference type="GO" id="GO:0032259">
    <property type="term" value="P:methylation"/>
    <property type="evidence" value="ECO:0007669"/>
    <property type="project" value="UniProtKB-KW"/>
</dbReference>
<dbReference type="AlphaFoldDB" id="A0A7C1CC82"/>
<dbReference type="PROSITE" id="PS00092">
    <property type="entry name" value="N6_MTASE"/>
    <property type="match status" value="1"/>
</dbReference>
<sequence>MKEQEPNQFVAIVTDPPYSLEEFNRENLEKMKRGSGGLWRIPPRIGGYERSPLPRFTVFSPEHRRVMYSYFYEWGRLAYKVLVPGGHLVIASTPIFLPTVASAIVDAGFELRGIIVRLVQTLRGGFRPKNAEDEYEDLCTMPRAHYEPWALFRKPLERGLTVAENLRKWKAGALRRDPDGRPFPDVIPSERTPERERIIAPHPTLKPQSFMRRIVWAVVPMGEGVVLDPFSGAGSTLAAAEALGYDSVGVEVNPEYYEMALRAVPELAKLEVDPWFFERKVKNSGKTLALTSFLLNET</sequence>
<comment type="similarity">
    <text evidence="1 4">Belongs to the N(4)/N(6)-methyltransferase family.</text>
</comment>
<dbReference type="InterPro" id="IPR001091">
    <property type="entry name" value="RM_Methyltransferase"/>
</dbReference>
<dbReference type="Pfam" id="PF01555">
    <property type="entry name" value="N6_N4_Mtase"/>
    <property type="match status" value="1"/>
</dbReference>
<protein>
    <recommendedName>
        <fullName evidence="4">Type II methyltransferase</fullName>
        <ecNumber evidence="4">2.1.1.113</ecNumber>
    </recommendedName>
    <alternativeName>
        <fullName evidence="4">N-4 cytosine-specific methyltransferase</fullName>
    </alternativeName>
</protein>
<organism evidence="6">
    <name type="scientific">Thermofilum adornatum</name>
    <dbReference type="NCBI Taxonomy" id="1365176"/>
    <lineage>
        <taxon>Archaea</taxon>
        <taxon>Thermoproteota</taxon>
        <taxon>Thermoprotei</taxon>
        <taxon>Thermofilales</taxon>
        <taxon>Thermofilaceae</taxon>
        <taxon>Thermofilum</taxon>
    </lineage>
</organism>
<accession>A0A7C1CC82</accession>
<dbReference type="SUPFAM" id="SSF53335">
    <property type="entry name" value="S-adenosyl-L-methionine-dependent methyltransferases"/>
    <property type="match status" value="1"/>
</dbReference>
<dbReference type="InterPro" id="IPR002941">
    <property type="entry name" value="DNA_methylase_N4/N6"/>
</dbReference>
<dbReference type="PRINTS" id="PR00508">
    <property type="entry name" value="S21N4MTFRASE"/>
</dbReference>
<evidence type="ECO:0000256" key="2">
    <source>
        <dbReference type="ARBA" id="ARBA00022603"/>
    </source>
</evidence>